<dbReference type="Proteomes" id="UP000319836">
    <property type="component" value="Unassembled WGS sequence"/>
</dbReference>
<comment type="caution">
    <text evidence="2">The sequence shown here is derived from an EMBL/GenBank/DDBJ whole genome shotgun (WGS) entry which is preliminary data.</text>
</comment>
<comment type="similarity">
    <text evidence="1">Belongs to the peptidase S45 family.</text>
</comment>
<dbReference type="InterPro" id="IPR023343">
    <property type="entry name" value="Penicillin_amidase_dom1"/>
</dbReference>
<dbReference type="EMBL" id="VBPA01000157">
    <property type="protein sequence ID" value="TMQ71046.1"/>
    <property type="molecule type" value="Genomic_DNA"/>
</dbReference>
<dbReference type="GO" id="GO:0017000">
    <property type="term" value="P:antibiotic biosynthetic process"/>
    <property type="evidence" value="ECO:0007669"/>
    <property type="project" value="InterPro"/>
</dbReference>
<gene>
    <name evidence="2" type="ORF">E6K80_06705</name>
</gene>
<evidence type="ECO:0000313" key="3">
    <source>
        <dbReference type="Proteomes" id="UP000319836"/>
    </source>
</evidence>
<evidence type="ECO:0000256" key="1">
    <source>
        <dbReference type="ARBA" id="ARBA00006586"/>
    </source>
</evidence>
<proteinExistence type="inferred from homology"/>
<dbReference type="PANTHER" id="PTHR34218:SF4">
    <property type="entry name" value="ACYL-HOMOSERINE LACTONE ACYLASE QUIP"/>
    <property type="match status" value="1"/>
</dbReference>
<accession>A0A538U571</accession>
<sequence>MSPWRPAVRGPLGLMIALAILAVCLATLDRPPRWTLPAEPAHAPSLAGRHASPRNPVRIVTDRWGIPHLRATRLDDLYFAWGYVTARDRLWQLEYSRRAARGELWQWLGNAKLRDDGGAQLFELATRAHRIWERERLRPEVEMPLRRYADGVNAYLAESRRGAHRWPRELLFLGRTADEWQPEDTFLVLLAQGMVLDFDLPELDEADEIAKHGRAWEDARHRFEDALAYH</sequence>
<dbReference type="Gene3D" id="1.10.439.10">
    <property type="entry name" value="Penicillin Amidohydrolase, domain 1"/>
    <property type="match status" value="1"/>
</dbReference>
<protein>
    <submittedName>
        <fullName evidence="2">Penicillin acylase family protein</fullName>
    </submittedName>
</protein>
<dbReference type="SUPFAM" id="SSF56235">
    <property type="entry name" value="N-terminal nucleophile aminohydrolases (Ntn hydrolases)"/>
    <property type="match status" value="1"/>
</dbReference>
<dbReference type="GO" id="GO:0016811">
    <property type="term" value="F:hydrolase activity, acting on carbon-nitrogen (but not peptide) bonds, in linear amides"/>
    <property type="evidence" value="ECO:0007669"/>
    <property type="project" value="InterPro"/>
</dbReference>
<feature type="non-terminal residue" evidence="2">
    <location>
        <position position="230"/>
    </location>
</feature>
<dbReference type="PANTHER" id="PTHR34218">
    <property type="entry name" value="PEPTIDASE S45 PENICILLIN AMIDASE"/>
    <property type="match status" value="1"/>
</dbReference>
<dbReference type="AlphaFoldDB" id="A0A538U571"/>
<organism evidence="2 3">
    <name type="scientific">Eiseniibacteriota bacterium</name>
    <dbReference type="NCBI Taxonomy" id="2212470"/>
    <lineage>
        <taxon>Bacteria</taxon>
        <taxon>Candidatus Eiseniibacteriota</taxon>
    </lineage>
</organism>
<name>A0A538U571_UNCEI</name>
<dbReference type="InterPro" id="IPR002692">
    <property type="entry name" value="S45"/>
</dbReference>
<dbReference type="InterPro" id="IPR029055">
    <property type="entry name" value="Ntn_hydrolases_N"/>
</dbReference>
<reference evidence="2 3" key="1">
    <citation type="journal article" date="2019" name="Nat. Microbiol.">
        <title>Mediterranean grassland soil C-N compound turnover is dependent on rainfall and depth, and is mediated by genomically divergent microorganisms.</title>
        <authorList>
            <person name="Diamond S."/>
            <person name="Andeer P.F."/>
            <person name="Li Z."/>
            <person name="Crits-Christoph A."/>
            <person name="Burstein D."/>
            <person name="Anantharaman K."/>
            <person name="Lane K.R."/>
            <person name="Thomas B.C."/>
            <person name="Pan C."/>
            <person name="Northen T.R."/>
            <person name="Banfield J.F."/>
        </authorList>
    </citation>
    <scope>NUCLEOTIDE SEQUENCE [LARGE SCALE GENOMIC DNA]</scope>
    <source>
        <strain evidence="2">WS_10</strain>
    </source>
</reference>
<evidence type="ECO:0000313" key="2">
    <source>
        <dbReference type="EMBL" id="TMQ71046.1"/>
    </source>
</evidence>
<dbReference type="Pfam" id="PF01804">
    <property type="entry name" value="Penicil_amidase"/>
    <property type="match status" value="1"/>
</dbReference>